<dbReference type="Proteomes" id="UP000714275">
    <property type="component" value="Unassembled WGS sequence"/>
</dbReference>
<comment type="caution">
    <text evidence="2">The sequence shown here is derived from an EMBL/GenBank/DDBJ whole genome shotgun (WGS) entry which is preliminary data.</text>
</comment>
<dbReference type="OrthoDB" id="619536at2759"/>
<feature type="domain" description="COQ9 C-terminal" evidence="1">
    <location>
        <begin position="128"/>
        <end position="187"/>
    </location>
</feature>
<evidence type="ECO:0000313" key="2">
    <source>
        <dbReference type="EMBL" id="KAG1775866.1"/>
    </source>
</evidence>
<evidence type="ECO:0000313" key="3">
    <source>
        <dbReference type="Proteomes" id="UP000714275"/>
    </source>
</evidence>
<dbReference type="EMBL" id="JABBWD010000030">
    <property type="protein sequence ID" value="KAG1775866.1"/>
    <property type="molecule type" value="Genomic_DNA"/>
</dbReference>
<dbReference type="AlphaFoldDB" id="A0A9P6ZSU3"/>
<name>A0A9P6ZSU3_9AGAM</name>
<evidence type="ECO:0000259" key="1">
    <source>
        <dbReference type="Pfam" id="PF08511"/>
    </source>
</evidence>
<organism evidence="2 3">
    <name type="scientific">Suillus placidus</name>
    <dbReference type="NCBI Taxonomy" id="48579"/>
    <lineage>
        <taxon>Eukaryota</taxon>
        <taxon>Fungi</taxon>
        <taxon>Dikarya</taxon>
        <taxon>Basidiomycota</taxon>
        <taxon>Agaricomycotina</taxon>
        <taxon>Agaricomycetes</taxon>
        <taxon>Agaricomycetidae</taxon>
        <taxon>Boletales</taxon>
        <taxon>Suillineae</taxon>
        <taxon>Suillaceae</taxon>
        <taxon>Suillus</taxon>
    </lineage>
</organism>
<dbReference type="InterPro" id="IPR013718">
    <property type="entry name" value="COQ9_C"/>
</dbReference>
<reference evidence="2" key="1">
    <citation type="journal article" date="2020" name="New Phytol.">
        <title>Comparative genomics reveals dynamic genome evolution in host specialist ectomycorrhizal fungi.</title>
        <authorList>
            <person name="Lofgren L.A."/>
            <person name="Nguyen N.H."/>
            <person name="Vilgalys R."/>
            <person name="Ruytinx J."/>
            <person name="Liao H.L."/>
            <person name="Branco S."/>
            <person name="Kuo A."/>
            <person name="LaButti K."/>
            <person name="Lipzen A."/>
            <person name="Andreopoulos W."/>
            <person name="Pangilinan J."/>
            <person name="Riley R."/>
            <person name="Hundley H."/>
            <person name="Na H."/>
            <person name="Barry K."/>
            <person name="Grigoriev I.V."/>
            <person name="Stajich J.E."/>
            <person name="Kennedy P.G."/>
        </authorList>
    </citation>
    <scope>NUCLEOTIDE SEQUENCE</scope>
    <source>
        <strain evidence="2">DOB743</strain>
    </source>
</reference>
<dbReference type="Pfam" id="PF08511">
    <property type="entry name" value="COQ9"/>
    <property type="match status" value="1"/>
</dbReference>
<proteinExistence type="predicted"/>
<keyword evidence="3" id="KW-1185">Reference proteome</keyword>
<accession>A0A9P6ZSU3</accession>
<protein>
    <recommendedName>
        <fullName evidence="1">COQ9 C-terminal domain-containing protein</fullName>
    </recommendedName>
</protein>
<gene>
    <name evidence="2" type="ORF">EV702DRAFT_1113507</name>
</gene>
<sequence>MTTTTTSAKLLKLALPLIKNHGFTRETLSLSVLSLPTPLAHPLPDASVTALFGPGDDARRTLVHAWLDDARHRMKEEAAERMRMGDVLKARLKSNEPVLEHLPEAFALLASSSSLPLPLLPVDPAPIIKHAAEVSDQACWIAHSEARESSWYTRRVSISAIYLAAELHQLTSPRTAPAFLDSLLENAEHAGKALDETALFASYVWKSWRGIVRSSGVLV</sequence>